<protein>
    <submittedName>
        <fullName evidence="2">Uncharacterized protein</fullName>
    </submittedName>
</protein>
<feature type="compositionally biased region" description="Low complexity" evidence="1">
    <location>
        <begin position="63"/>
        <end position="76"/>
    </location>
</feature>
<feature type="compositionally biased region" description="Basic and acidic residues" evidence="1">
    <location>
        <begin position="30"/>
        <end position="39"/>
    </location>
</feature>
<evidence type="ECO:0000256" key="1">
    <source>
        <dbReference type="SAM" id="MobiDB-lite"/>
    </source>
</evidence>
<organism evidence="2 3">
    <name type="scientific">Castilleja foliolosa</name>
    <dbReference type="NCBI Taxonomy" id="1961234"/>
    <lineage>
        <taxon>Eukaryota</taxon>
        <taxon>Viridiplantae</taxon>
        <taxon>Streptophyta</taxon>
        <taxon>Embryophyta</taxon>
        <taxon>Tracheophyta</taxon>
        <taxon>Spermatophyta</taxon>
        <taxon>Magnoliopsida</taxon>
        <taxon>eudicotyledons</taxon>
        <taxon>Gunneridae</taxon>
        <taxon>Pentapetalae</taxon>
        <taxon>asterids</taxon>
        <taxon>lamiids</taxon>
        <taxon>Lamiales</taxon>
        <taxon>Orobanchaceae</taxon>
        <taxon>Pedicularideae</taxon>
        <taxon>Castillejinae</taxon>
        <taxon>Castilleja</taxon>
    </lineage>
</organism>
<feature type="region of interest" description="Disordered" evidence="1">
    <location>
        <begin position="1"/>
        <end position="89"/>
    </location>
</feature>
<proteinExistence type="predicted"/>
<dbReference type="EMBL" id="JAVIJP010000047">
    <property type="protein sequence ID" value="KAL3626376.1"/>
    <property type="molecule type" value="Genomic_DNA"/>
</dbReference>
<feature type="region of interest" description="Disordered" evidence="1">
    <location>
        <begin position="130"/>
        <end position="149"/>
    </location>
</feature>
<feature type="compositionally biased region" description="Pro residues" evidence="1">
    <location>
        <begin position="139"/>
        <end position="149"/>
    </location>
</feature>
<evidence type="ECO:0000313" key="2">
    <source>
        <dbReference type="EMBL" id="KAL3626376.1"/>
    </source>
</evidence>
<comment type="caution">
    <text evidence="2">The sequence shown here is derived from an EMBL/GenBank/DDBJ whole genome shotgun (WGS) entry which is preliminary data.</text>
</comment>
<name>A0ABD3C9A8_9LAMI</name>
<reference evidence="3" key="1">
    <citation type="journal article" date="2024" name="IScience">
        <title>Strigolactones Initiate the Formation of Haustorium-like Structures in Castilleja.</title>
        <authorList>
            <person name="Buerger M."/>
            <person name="Peterson D."/>
            <person name="Chory J."/>
        </authorList>
    </citation>
    <scope>NUCLEOTIDE SEQUENCE [LARGE SCALE GENOMIC DNA]</scope>
</reference>
<dbReference type="Proteomes" id="UP001632038">
    <property type="component" value="Unassembled WGS sequence"/>
</dbReference>
<feature type="compositionally biased region" description="Basic and acidic residues" evidence="1">
    <location>
        <begin position="50"/>
        <end position="62"/>
    </location>
</feature>
<accession>A0ABD3C9A8</accession>
<feature type="compositionally biased region" description="Polar residues" evidence="1">
    <location>
        <begin position="1"/>
        <end position="19"/>
    </location>
</feature>
<evidence type="ECO:0000313" key="3">
    <source>
        <dbReference type="Proteomes" id="UP001632038"/>
    </source>
</evidence>
<keyword evidence="3" id="KW-1185">Reference proteome</keyword>
<sequence>MLRRPATSSGDRTPATAQFSGEAPCNGSGESRDSRVHPIDDEDDRSTAATERRPTARPDADSRPAATATAPRLPDAGSSPLRLRQPVTGILPPPDFDVFYSGGFPLRFGDFPAATYDLDGLVIEFGTHGFDELDDPSPTNSPTPKVPSL</sequence>
<gene>
    <name evidence="2" type="ORF">CASFOL_029925</name>
</gene>
<dbReference type="AlphaFoldDB" id="A0ABD3C9A8"/>